<keyword evidence="2" id="KW-0808">Transferase</keyword>
<protein>
    <submittedName>
        <fullName evidence="2">Calmodulin-domain protein kinase</fullName>
    </submittedName>
</protein>
<dbReference type="SUPFAM" id="SSF56112">
    <property type="entry name" value="Protein kinase-like (PK-like)"/>
    <property type="match status" value="1"/>
</dbReference>
<dbReference type="EMBL" id="FN649760">
    <property type="protein sequence ID" value="CBJ34097.1"/>
    <property type="molecule type" value="Genomic_DNA"/>
</dbReference>
<proteinExistence type="predicted"/>
<dbReference type="PROSITE" id="PS50011">
    <property type="entry name" value="PROTEIN_KINASE_DOM"/>
    <property type="match status" value="1"/>
</dbReference>
<dbReference type="OrthoDB" id="5979581at2759"/>
<dbReference type="InParanoid" id="D7G9I7"/>
<evidence type="ECO:0000259" key="1">
    <source>
        <dbReference type="PROSITE" id="PS50011"/>
    </source>
</evidence>
<organism evidence="2 3">
    <name type="scientific">Ectocarpus siliculosus</name>
    <name type="common">Brown alga</name>
    <name type="synonym">Conferva siliculosa</name>
    <dbReference type="NCBI Taxonomy" id="2880"/>
    <lineage>
        <taxon>Eukaryota</taxon>
        <taxon>Sar</taxon>
        <taxon>Stramenopiles</taxon>
        <taxon>Ochrophyta</taxon>
        <taxon>PX clade</taxon>
        <taxon>Phaeophyceae</taxon>
        <taxon>Ectocarpales</taxon>
        <taxon>Ectocarpaceae</taxon>
        <taxon>Ectocarpus</taxon>
    </lineage>
</organism>
<dbReference type="AlphaFoldDB" id="D7G9I7"/>
<reference evidence="2 3" key="1">
    <citation type="journal article" date="2010" name="Nature">
        <title>The Ectocarpus genome and the independent evolution of multicellularity in brown algae.</title>
        <authorList>
            <person name="Cock J.M."/>
            <person name="Sterck L."/>
            <person name="Rouze P."/>
            <person name="Scornet D."/>
            <person name="Allen A.E."/>
            <person name="Amoutzias G."/>
            <person name="Anthouard V."/>
            <person name="Artiguenave F."/>
            <person name="Aury J.M."/>
            <person name="Badger J.H."/>
            <person name="Beszteri B."/>
            <person name="Billiau K."/>
            <person name="Bonnet E."/>
            <person name="Bothwell J.H."/>
            <person name="Bowler C."/>
            <person name="Boyen C."/>
            <person name="Brownlee C."/>
            <person name="Carrano C.J."/>
            <person name="Charrier B."/>
            <person name="Cho G.Y."/>
            <person name="Coelho S.M."/>
            <person name="Collen J."/>
            <person name="Corre E."/>
            <person name="Da Silva C."/>
            <person name="Delage L."/>
            <person name="Delaroque N."/>
            <person name="Dittami S.M."/>
            <person name="Doulbeau S."/>
            <person name="Elias M."/>
            <person name="Farnham G."/>
            <person name="Gachon C.M."/>
            <person name="Gschloessl B."/>
            <person name="Heesch S."/>
            <person name="Jabbari K."/>
            <person name="Jubin C."/>
            <person name="Kawai H."/>
            <person name="Kimura K."/>
            <person name="Kloareg B."/>
            <person name="Kupper F.C."/>
            <person name="Lang D."/>
            <person name="Le Bail A."/>
            <person name="Leblanc C."/>
            <person name="Lerouge P."/>
            <person name="Lohr M."/>
            <person name="Lopez P.J."/>
            <person name="Martens C."/>
            <person name="Maumus F."/>
            <person name="Michel G."/>
            <person name="Miranda-Saavedra D."/>
            <person name="Morales J."/>
            <person name="Moreau H."/>
            <person name="Motomura T."/>
            <person name="Nagasato C."/>
            <person name="Napoli C.A."/>
            <person name="Nelson D.R."/>
            <person name="Nyvall-Collen P."/>
            <person name="Peters A.F."/>
            <person name="Pommier C."/>
            <person name="Potin P."/>
            <person name="Poulain J."/>
            <person name="Quesneville H."/>
            <person name="Read B."/>
            <person name="Rensing S.A."/>
            <person name="Ritter A."/>
            <person name="Rousvoal S."/>
            <person name="Samanta M."/>
            <person name="Samson G."/>
            <person name="Schroeder D.C."/>
            <person name="Segurens B."/>
            <person name="Strittmatter M."/>
            <person name="Tonon T."/>
            <person name="Tregear J.W."/>
            <person name="Valentin K."/>
            <person name="von Dassow P."/>
            <person name="Yamagishi T."/>
            <person name="Van de Peer Y."/>
            <person name="Wincker P."/>
        </authorList>
    </citation>
    <scope>NUCLEOTIDE SEQUENCE [LARGE SCALE GENOMIC DNA]</scope>
    <source>
        <strain evidence="3">Ec32 / CCAP1310/4</strain>
    </source>
</reference>
<name>D7G9I7_ECTSI</name>
<evidence type="ECO:0000313" key="2">
    <source>
        <dbReference type="EMBL" id="CBJ34097.1"/>
    </source>
</evidence>
<dbReference type="GO" id="GO:0004672">
    <property type="term" value="F:protein kinase activity"/>
    <property type="evidence" value="ECO:0007669"/>
    <property type="project" value="InterPro"/>
</dbReference>
<gene>
    <name evidence="2" type="ORF">Esi_0985_0001</name>
</gene>
<sequence length="102" mass="11726">MSQSGRKADRAQQPRLYQLLAHRRQQHGKDAKEVGGFGEVQVVSHRKTGTRYAMKTVKLSSVKSEKAFDFIMKEVDLLKTLDHPNIVRLQVCACFFYRTSIE</sequence>
<dbReference type="InterPro" id="IPR011009">
    <property type="entry name" value="Kinase-like_dom_sf"/>
</dbReference>
<keyword evidence="2" id="KW-0418">Kinase</keyword>
<dbReference type="InterPro" id="IPR000719">
    <property type="entry name" value="Prot_kinase_dom"/>
</dbReference>
<dbReference type="Gene3D" id="3.30.200.20">
    <property type="entry name" value="Phosphorylase Kinase, domain 1"/>
    <property type="match status" value="1"/>
</dbReference>
<dbReference type="STRING" id="2880.D7G9I7"/>
<feature type="domain" description="Protein kinase" evidence="1">
    <location>
        <begin position="26"/>
        <end position="102"/>
    </location>
</feature>
<dbReference type="GO" id="GO:0005524">
    <property type="term" value="F:ATP binding"/>
    <property type="evidence" value="ECO:0007669"/>
    <property type="project" value="InterPro"/>
</dbReference>
<evidence type="ECO:0000313" key="3">
    <source>
        <dbReference type="Proteomes" id="UP000002630"/>
    </source>
</evidence>
<dbReference type="Proteomes" id="UP000002630">
    <property type="component" value="Unassembled WGS sequence"/>
</dbReference>
<accession>D7G9I7</accession>
<keyword evidence="3" id="KW-1185">Reference proteome</keyword>
<dbReference type="Pfam" id="PF00069">
    <property type="entry name" value="Pkinase"/>
    <property type="match status" value="1"/>
</dbReference>